<dbReference type="InterPro" id="IPR043519">
    <property type="entry name" value="NT_sf"/>
</dbReference>
<gene>
    <name evidence="11" type="ORF">TraAM80_07736</name>
</gene>
<dbReference type="VEuPathDB" id="TriTrypDB:TRSC58_01871"/>
<proteinExistence type="predicted"/>
<evidence type="ECO:0000259" key="9">
    <source>
        <dbReference type="Pfam" id="PF03828"/>
    </source>
</evidence>
<feature type="domain" description="PAP-associated" evidence="9">
    <location>
        <begin position="573"/>
        <end position="664"/>
    </location>
</feature>
<evidence type="ECO:0000256" key="8">
    <source>
        <dbReference type="SAM" id="MobiDB-lite"/>
    </source>
</evidence>
<dbReference type="AlphaFoldDB" id="A0A422N473"/>
<evidence type="ECO:0000256" key="4">
    <source>
        <dbReference type="ARBA" id="ARBA00022679"/>
    </source>
</evidence>
<evidence type="ECO:0000256" key="5">
    <source>
        <dbReference type="ARBA" id="ARBA00022723"/>
    </source>
</evidence>
<evidence type="ECO:0000256" key="7">
    <source>
        <dbReference type="ARBA" id="ARBA00049105"/>
    </source>
</evidence>
<feature type="compositionally biased region" description="Basic and acidic residues" evidence="8">
    <location>
        <begin position="102"/>
        <end position="117"/>
    </location>
</feature>
<dbReference type="GO" id="GO:0031123">
    <property type="term" value="P:RNA 3'-end processing"/>
    <property type="evidence" value="ECO:0007669"/>
    <property type="project" value="TreeGrafter"/>
</dbReference>
<sequence length="977" mass="107443">MVSKYRRLLQHDPREENDQVDGESDDMKQQQQVNSHLHKNSVRSSAAAAAYDEDEDDGIIPDNVQEEAGTEGEGRQKGMKDIHTADCVTGVAASPARRFGRGQKEGSTERIAVRDPAEVACSHIASRGLHTEDSPNTATNKDNKDNIAVGDGEEEDEDEEEDEEGEEDSEDATVTGGSGPRLYSCDACPRAVFTTHAALLSHAEERHAELVPDHARLRRLAEKVSKVWTRALKARRDVIALWGKKVFMIAAQRDAGEAKMQEAHRARAQLETVVRRWHEKARVFIFGSSVAMGVWDGMADIDFAVVDVEALDAGNWPPLEKNAVRSITELLRRAGFSFVNLEPISHARVPIIKHHASSPILTVARKDAEDVVARSVRFVLNAPASRDDRVMLEGSVRDAVGYANVQQVWWNRTGDVMSMTLDSTTTAIRAAMCSPAFVTPALRAKVQPVHDECRPELYNVDFDLSFRAFGIRNSNLLRQYLMSHPCARPGAVVLKDWSKTSGVNNSVNGYFTSYAVNIMWIYYLIQKKYVPYVDPLDISASLVNDTNVDPKYTPMLNPALTPEELSILYENAGNMLVGFFHFYSFEFDWEHHVISLNRPGITTKKMLGWHVEDVVPPMSSSLGGGGGGGGANSINCGVSGGGSAPSKRHPTRYELCIEDPYEENLNLGRHIGITKSLRVRTELYRGLLSLLKDGEKESCVFASTDRAESADSAGPPSSKLPMRALFRLMALTTQAIAEAKRLSSSHGASDELTGDGAICGTATDALTPSLSQLASASTPRLAGVPEKQLEKIFLEKAALEYQLTRKVWNWHQLIHRLGYKIHRGHVVPRRELGVRCFARRDAEESPGDAQGNKNPAARGRDLTESVLRDLSRGFMTLTPEWVAWSTPWASQHLRGYSRLTTTADAPASVGVSVVPSAAAASSSGEPAMGPMRGTRRNAFPMIRRTVPRARAMRECMVSSITRLGGGVKRALLSTFIR</sequence>
<feature type="compositionally biased region" description="Acidic residues" evidence="8">
    <location>
        <begin position="151"/>
        <end position="171"/>
    </location>
</feature>
<dbReference type="Gene3D" id="1.10.1410.10">
    <property type="match status" value="1"/>
</dbReference>
<comment type="cofactor">
    <cofactor evidence="1">
        <name>Mn(2+)</name>
        <dbReference type="ChEBI" id="CHEBI:29035"/>
    </cofactor>
</comment>
<dbReference type="GeneID" id="40331669"/>
<dbReference type="GO" id="GO:0050265">
    <property type="term" value="F:RNA uridylyltransferase activity"/>
    <property type="evidence" value="ECO:0007669"/>
    <property type="project" value="UniProtKB-EC"/>
</dbReference>
<feature type="domain" description="Poly(A) RNA polymerase mitochondrial-like central palm" evidence="10">
    <location>
        <begin position="257"/>
        <end position="356"/>
    </location>
</feature>
<comment type="caution">
    <text evidence="11">The sequence shown here is derived from an EMBL/GenBank/DDBJ whole genome shotgun (WGS) entry which is preliminary data.</text>
</comment>
<dbReference type="PANTHER" id="PTHR12271">
    <property type="entry name" value="POLY A POLYMERASE CID PAP -RELATED"/>
    <property type="match status" value="1"/>
</dbReference>
<dbReference type="EMBL" id="MKGL01000335">
    <property type="protein sequence ID" value="RNF00268.1"/>
    <property type="molecule type" value="Genomic_DNA"/>
</dbReference>
<evidence type="ECO:0000256" key="3">
    <source>
        <dbReference type="ARBA" id="ARBA00012472"/>
    </source>
</evidence>
<dbReference type="Pfam" id="PF22600">
    <property type="entry name" value="MTPAP-like_central"/>
    <property type="match status" value="1"/>
</dbReference>
<dbReference type="GO" id="GO:0046872">
    <property type="term" value="F:metal ion binding"/>
    <property type="evidence" value="ECO:0007669"/>
    <property type="project" value="UniProtKB-KW"/>
</dbReference>
<evidence type="ECO:0000313" key="11">
    <source>
        <dbReference type="EMBL" id="RNF00268.1"/>
    </source>
</evidence>
<dbReference type="GO" id="GO:0005739">
    <property type="term" value="C:mitochondrion"/>
    <property type="evidence" value="ECO:0007669"/>
    <property type="project" value="UniProtKB-ARBA"/>
</dbReference>
<feature type="region of interest" description="Disordered" evidence="8">
    <location>
        <begin position="841"/>
        <end position="862"/>
    </location>
</feature>
<evidence type="ECO:0000256" key="1">
    <source>
        <dbReference type="ARBA" id="ARBA00001936"/>
    </source>
</evidence>
<evidence type="ECO:0000256" key="2">
    <source>
        <dbReference type="ARBA" id="ARBA00001946"/>
    </source>
</evidence>
<organism evidence="11 12">
    <name type="scientific">Trypanosoma rangeli</name>
    <dbReference type="NCBI Taxonomy" id="5698"/>
    <lineage>
        <taxon>Eukaryota</taxon>
        <taxon>Discoba</taxon>
        <taxon>Euglenozoa</taxon>
        <taxon>Kinetoplastea</taxon>
        <taxon>Metakinetoplastina</taxon>
        <taxon>Trypanosomatida</taxon>
        <taxon>Trypanosomatidae</taxon>
        <taxon>Trypanosoma</taxon>
        <taxon>Herpetosoma</taxon>
    </lineage>
</organism>
<dbReference type="InterPro" id="IPR002058">
    <property type="entry name" value="PAP_assoc"/>
</dbReference>
<feature type="compositionally biased region" description="Acidic residues" evidence="8">
    <location>
        <begin position="51"/>
        <end position="70"/>
    </location>
</feature>
<evidence type="ECO:0000256" key="6">
    <source>
        <dbReference type="ARBA" id="ARBA00022842"/>
    </source>
</evidence>
<dbReference type="Proteomes" id="UP000283634">
    <property type="component" value="Unassembled WGS sequence"/>
</dbReference>
<keyword evidence="6" id="KW-0460">Magnesium</keyword>
<dbReference type="PANTHER" id="PTHR12271:SF98">
    <property type="entry name" value="RNA EDITING 3' TERMINAL URIDYLYL TRANSFERASE 1"/>
    <property type="match status" value="1"/>
</dbReference>
<evidence type="ECO:0000259" key="10">
    <source>
        <dbReference type="Pfam" id="PF22600"/>
    </source>
</evidence>
<dbReference type="CDD" id="cd05402">
    <property type="entry name" value="NT_PAP_TUTase"/>
    <property type="match status" value="1"/>
</dbReference>
<dbReference type="OMA" id="QVWWNRT"/>
<protein>
    <recommendedName>
        <fullName evidence="3">RNA uridylyltransferase</fullName>
        <ecNumber evidence="3">2.7.7.52</ecNumber>
    </recommendedName>
</protein>
<keyword evidence="4" id="KW-0808">Transferase</keyword>
<dbReference type="VEuPathDB" id="TriTrypDB:TRSC58_02093"/>
<keyword evidence="12" id="KW-1185">Reference proteome</keyword>
<evidence type="ECO:0000313" key="12">
    <source>
        <dbReference type="Proteomes" id="UP000283634"/>
    </source>
</evidence>
<feature type="region of interest" description="Disordered" evidence="8">
    <location>
        <begin position="1"/>
        <end position="180"/>
    </location>
</feature>
<accession>A0A422N473</accession>
<comment type="catalytic activity">
    <reaction evidence="7">
        <text>RNA(n) + UTP = RNA(n)-3'-uridine ribonucleotide + diphosphate</text>
        <dbReference type="Rhea" id="RHEA:14785"/>
        <dbReference type="Rhea" id="RHEA-COMP:14527"/>
        <dbReference type="Rhea" id="RHEA-COMP:17348"/>
        <dbReference type="ChEBI" id="CHEBI:33019"/>
        <dbReference type="ChEBI" id="CHEBI:46398"/>
        <dbReference type="ChEBI" id="CHEBI:140395"/>
        <dbReference type="ChEBI" id="CHEBI:173116"/>
        <dbReference type="EC" id="2.7.7.52"/>
    </reaction>
</comment>
<dbReference type="EC" id="2.7.7.52" evidence="3"/>
<comment type="cofactor">
    <cofactor evidence="2">
        <name>Mg(2+)</name>
        <dbReference type="ChEBI" id="CHEBI:18420"/>
    </cofactor>
</comment>
<dbReference type="RefSeq" id="XP_029235669.1">
    <property type="nucleotide sequence ID" value="XM_029384517.1"/>
</dbReference>
<name>A0A422N473_TRYRA</name>
<dbReference type="SUPFAM" id="SSF81631">
    <property type="entry name" value="PAP/OAS1 substrate-binding domain"/>
    <property type="match status" value="1"/>
</dbReference>
<dbReference type="Gene3D" id="3.30.460.50">
    <property type="match status" value="1"/>
</dbReference>
<dbReference type="Gene3D" id="3.30.70.1970">
    <property type="match status" value="1"/>
</dbReference>
<dbReference type="SUPFAM" id="SSF81301">
    <property type="entry name" value="Nucleotidyltransferase"/>
    <property type="match status" value="1"/>
</dbReference>
<reference evidence="11 12" key="1">
    <citation type="journal article" date="2018" name="BMC Genomics">
        <title>Genomic comparison of Trypanosoma conorhini and Trypanosoma rangeli to Trypanosoma cruzi strains of high and low virulence.</title>
        <authorList>
            <person name="Bradwell K.R."/>
            <person name="Koparde V.N."/>
            <person name="Matveyev A.V."/>
            <person name="Serrano M.G."/>
            <person name="Alves J.M."/>
            <person name="Parikh H."/>
            <person name="Huang B."/>
            <person name="Lee V."/>
            <person name="Espinosa-Alvarez O."/>
            <person name="Ortiz P.A."/>
            <person name="Costa-Martins A.G."/>
            <person name="Teixeira M.M."/>
            <person name="Buck G.A."/>
        </authorList>
    </citation>
    <scope>NUCLEOTIDE SEQUENCE [LARGE SCALE GENOMIC DNA]</scope>
    <source>
        <strain evidence="11 12">AM80</strain>
    </source>
</reference>
<dbReference type="OrthoDB" id="2274644at2759"/>
<dbReference type="Pfam" id="PF03828">
    <property type="entry name" value="PAP_assoc"/>
    <property type="match status" value="1"/>
</dbReference>
<keyword evidence="5" id="KW-0479">Metal-binding</keyword>
<feature type="compositionally biased region" description="Basic and acidic residues" evidence="8">
    <location>
        <begin position="72"/>
        <end position="84"/>
    </location>
</feature>
<dbReference type="InterPro" id="IPR054708">
    <property type="entry name" value="MTPAP-like_central"/>
</dbReference>